<evidence type="ECO:0000313" key="5">
    <source>
        <dbReference type="EMBL" id="CAG9576393.1"/>
    </source>
</evidence>
<dbReference type="AlphaFoldDB" id="A0A8J2QZ78"/>
<accession>A0A8J2QZ78</accession>
<feature type="domain" description="N-acetyltransferase" evidence="4">
    <location>
        <begin position="10"/>
        <end position="182"/>
    </location>
</feature>
<dbReference type="InterPro" id="IPR000182">
    <property type="entry name" value="GNAT_dom"/>
</dbReference>
<evidence type="ECO:0000259" key="4">
    <source>
        <dbReference type="PROSITE" id="PS51186"/>
    </source>
</evidence>
<keyword evidence="2" id="KW-0808">Transferase</keyword>
<dbReference type="PROSITE" id="PS51186">
    <property type="entry name" value="GNAT"/>
    <property type="match status" value="1"/>
</dbReference>
<dbReference type="CDD" id="cd04301">
    <property type="entry name" value="NAT_SF"/>
    <property type="match status" value="1"/>
</dbReference>
<evidence type="ECO:0000256" key="1">
    <source>
        <dbReference type="ARBA" id="ARBA00008694"/>
    </source>
</evidence>
<evidence type="ECO:0000256" key="2">
    <source>
        <dbReference type="ARBA" id="ARBA00022679"/>
    </source>
</evidence>
<comment type="caution">
    <text evidence="5">The sequence shown here is derived from an EMBL/GenBank/DDBJ whole genome shotgun (WGS) entry which is preliminary data.</text>
</comment>
<name>A0A8J2QZ78_9NEOP</name>
<evidence type="ECO:0000256" key="3">
    <source>
        <dbReference type="ARBA" id="ARBA00023315"/>
    </source>
</evidence>
<dbReference type="SUPFAM" id="SSF55729">
    <property type="entry name" value="Acyl-CoA N-acyltransferases (Nat)"/>
    <property type="match status" value="1"/>
</dbReference>
<keyword evidence="6" id="KW-1185">Reference proteome</keyword>
<comment type="similarity">
    <text evidence="1">Belongs to the acetyltransferase family.</text>
</comment>
<organism evidence="5 6">
    <name type="scientific">Danaus chrysippus</name>
    <name type="common">African queen</name>
    <dbReference type="NCBI Taxonomy" id="151541"/>
    <lineage>
        <taxon>Eukaryota</taxon>
        <taxon>Metazoa</taxon>
        <taxon>Ecdysozoa</taxon>
        <taxon>Arthropoda</taxon>
        <taxon>Hexapoda</taxon>
        <taxon>Insecta</taxon>
        <taxon>Pterygota</taxon>
        <taxon>Neoptera</taxon>
        <taxon>Endopterygota</taxon>
        <taxon>Lepidoptera</taxon>
        <taxon>Glossata</taxon>
        <taxon>Ditrysia</taxon>
        <taxon>Papilionoidea</taxon>
        <taxon>Nymphalidae</taxon>
        <taxon>Danainae</taxon>
        <taxon>Danaini</taxon>
        <taxon>Danaina</taxon>
        <taxon>Danaus</taxon>
        <taxon>Anosia</taxon>
    </lineage>
</organism>
<dbReference type="Gene3D" id="3.40.630.30">
    <property type="match status" value="1"/>
</dbReference>
<dbReference type="OrthoDB" id="7305308at2759"/>
<dbReference type="GO" id="GO:0008080">
    <property type="term" value="F:N-acetyltransferase activity"/>
    <property type="evidence" value="ECO:0007669"/>
    <property type="project" value="TreeGrafter"/>
</dbReference>
<dbReference type="EMBL" id="CAKASE010000074">
    <property type="protein sequence ID" value="CAG9576393.1"/>
    <property type="molecule type" value="Genomic_DNA"/>
</dbReference>
<sequence>MSQDISKPSLEVRAMKRDDMVTVHRLIHELAKFEGVPDGPRLSVQVVVSRSEPNINECSSLIVLDLIEDGFECSCPWFFGLVACRGERVVGYALCNRAYSSWTRRAFYLEDLFVLPEERGSGVATIMIQELCQMAVREGVHRVDWHVLEDNETALRFYGKLGAVDMRRSEGRAALRLHRDRIEAVARGEMM</sequence>
<dbReference type="Pfam" id="PF00583">
    <property type="entry name" value="Acetyltransf_1"/>
    <property type="match status" value="1"/>
</dbReference>
<evidence type="ECO:0000313" key="6">
    <source>
        <dbReference type="Proteomes" id="UP000789524"/>
    </source>
</evidence>
<protein>
    <submittedName>
        <fullName evidence="5">(African queen) hypothetical protein</fullName>
    </submittedName>
</protein>
<dbReference type="PANTHER" id="PTHR10545:SF29">
    <property type="entry name" value="GH14572P-RELATED"/>
    <property type="match status" value="1"/>
</dbReference>
<dbReference type="InterPro" id="IPR051016">
    <property type="entry name" value="Diverse_Substrate_AcTransf"/>
</dbReference>
<reference evidence="5" key="1">
    <citation type="submission" date="2021-09" db="EMBL/GenBank/DDBJ databases">
        <authorList>
            <person name="Martin H S."/>
        </authorList>
    </citation>
    <scope>NUCLEOTIDE SEQUENCE</scope>
</reference>
<gene>
    <name evidence="5" type="ORF">DCHRY22_LOCUS12037</name>
</gene>
<keyword evidence="3" id="KW-0012">Acyltransferase</keyword>
<dbReference type="PANTHER" id="PTHR10545">
    <property type="entry name" value="DIAMINE N-ACETYLTRANSFERASE"/>
    <property type="match status" value="1"/>
</dbReference>
<dbReference type="InterPro" id="IPR016181">
    <property type="entry name" value="Acyl_CoA_acyltransferase"/>
</dbReference>
<dbReference type="Proteomes" id="UP000789524">
    <property type="component" value="Unassembled WGS sequence"/>
</dbReference>
<dbReference type="FunFam" id="3.40.630.30:FF:000064">
    <property type="entry name" value="GNAT family acetyltransferase"/>
    <property type="match status" value="1"/>
</dbReference>
<proteinExistence type="inferred from homology"/>